<feature type="domain" description="NodB homology" evidence="3">
    <location>
        <begin position="68"/>
        <end position="196"/>
    </location>
</feature>
<dbReference type="RefSeq" id="WP_172273360.1">
    <property type="nucleotide sequence ID" value="NZ_JAXQPW010000002.1"/>
</dbReference>
<comment type="caution">
    <text evidence="4">The sequence shown here is derived from an EMBL/GenBank/DDBJ whole genome shotgun (WGS) entry which is preliminary data.</text>
</comment>
<gene>
    <name evidence="4" type="ORF">SFC79_08125</name>
</gene>
<proteinExistence type="predicted"/>
<comment type="subcellular location">
    <subcellularLocation>
        <location evidence="1">Secreted</location>
    </subcellularLocation>
</comment>
<dbReference type="Pfam" id="PF01522">
    <property type="entry name" value="Polysacc_deac_1"/>
    <property type="match status" value="1"/>
</dbReference>
<dbReference type="InterPro" id="IPR011330">
    <property type="entry name" value="Glyco_hydro/deAcase_b/a-brl"/>
</dbReference>
<evidence type="ECO:0000256" key="1">
    <source>
        <dbReference type="ARBA" id="ARBA00004613"/>
    </source>
</evidence>
<dbReference type="EMBL" id="JAXQPW010000002">
    <property type="protein sequence ID" value="MDZ5661725.1"/>
    <property type="molecule type" value="Genomic_DNA"/>
</dbReference>
<reference evidence="4 5" key="1">
    <citation type="submission" date="2023-11" db="EMBL/GenBank/DDBJ databases">
        <title>Novel species in genus Nocardioides.</title>
        <authorList>
            <person name="Zhou H."/>
        </authorList>
    </citation>
    <scope>NUCLEOTIDE SEQUENCE [LARGE SCALE GENOMIC DNA]</scope>
    <source>
        <strain evidence="4 5">S-58</strain>
    </source>
</reference>
<dbReference type="Proteomes" id="UP001291999">
    <property type="component" value="Unassembled WGS sequence"/>
</dbReference>
<accession>A0ABU5K9S4</accession>
<sequence length="227" mass="24973">MSELLVPASQRAAFAAGRFLRVVNWHNTPATDRARLRAELAWYAARFDPVRPEHLDRFVETGDWGLDRPGVALCFYDAYLNHVTVAAPVLEELGLTGWFLPPTGALDVPAEEQRAYADAHDIGLLPDEPDAPWLMTWDDLARISERHVVAAHTAHHSAAVDIRTDEDAEREIHEPVRRLTEVTGTVPPAFAFLHGTVPVAGTTAGDAVLSSGVRWAITNTAYVRIAD</sequence>
<dbReference type="PANTHER" id="PTHR34216">
    <property type="match status" value="1"/>
</dbReference>
<dbReference type="SUPFAM" id="SSF88713">
    <property type="entry name" value="Glycoside hydrolase/deacetylase"/>
    <property type="match status" value="1"/>
</dbReference>
<dbReference type="PANTHER" id="PTHR34216:SF3">
    <property type="entry name" value="POLY-BETA-1,6-N-ACETYL-D-GLUCOSAMINE N-DEACETYLASE"/>
    <property type="match status" value="1"/>
</dbReference>
<dbReference type="InterPro" id="IPR051398">
    <property type="entry name" value="Polysacch_Deacetylase"/>
</dbReference>
<keyword evidence="5" id="KW-1185">Reference proteome</keyword>
<evidence type="ECO:0000256" key="2">
    <source>
        <dbReference type="ARBA" id="ARBA00022729"/>
    </source>
</evidence>
<evidence type="ECO:0000313" key="5">
    <source>
        <dbReference type="Proteomes" id="UP001291999"/>
    </source>
</evidence>
<name>A0ABU5K9S4_9ACTN</name>
<keyword evidence="2" id="KW-0732">Signal</keyword>
<dbReference type="Gene3D" id="3.20.20.370">
    <property type="entry name" value="Glycoside hydrolase/deacetylase"/>
    <property type="match status" value="1"/>
</dbReference>
<dbReference type="InterPro" id="IPR002509">
    <property type="entry name" value="NODB_dom"/>
</dbReference>
<evidence type="ECO:0000313" key="4">
    <source>
        <dbReference type="EMBL" id="MDZ5661725.1"/>
    </source>
</evidence>
<organism evidence="4 5">
    <name type="scientific">Nocardioides renjunii</name>
    <dbReference type="NCBI Taxonomy" id="3095075"/>
    <lineage>
        <taxon>Bacteria</taxon>
        <taxon>Bacillati</taxon>
        <taxon>Actinomycetota</taxon>
        <taxon>Actinomycetes</taxon>
        <taxon>Propionibacteriales</taxon>
        <taxon>Nocardioidaceae</taxon>
        <taxon>Nocardioides</taxon>
    </lineage>
</organism>
<protein>
    <submittedName>
        <fullName evidence="4">Polysaccharide deacetylase family protein</fullName>
    </submittedName>
</protein>
<evidence type="ECO:0000259" key="3">
    <source>
        <dbReference type="Pfam" id="PF01522"/>
    </source>
</evidence>